<evidence type="ECO:0008006" key="4">
    <source>
        <dbReference type="Google" id="ProtNLM"/>
    </source>
</evidence>
<gene>
    <name evidence="2" type="ORF">GCM10010921_09540</name>
</gene>
<sequence length="195" mass="19803">MKTQRITGAKKAALTAVAVAAAAGVAFGSAQTIGALFTSQATVEGQSVKTGTVEISPAFAANSDPIDVSGLLPGDTVSTTLDVSNTGSADLYYTVRLNLDGATDTALATALQVKVTAGSYSATQTLGAWPGSTMEVATPIDAGERIPVTIEVTLPLSAANTLQGTSATFDVQFDATQKRNNPAEPQDRIITHGMG</sequence>
<keyword evidence="1" id="KW-0732">Signal</keyword>
<keyword evidence="3" id="KW-1185">Reference proteome</keyword>
<reference evidence="2" key="1">
    <citation type="journal article" date="2014" name="Int. J. Syst. Evol. Microbiol.">
        <title>Complete genome sequence of Corynebacterium casei LMG S-19264T (=DSM 44701T), isolated from a smear-ripened cheese.</title>
        <authorList>
            <consortium name="US DOE Joint Genome Institute (JGI-PGF)"/>
            <person name="Walter F."/>
            <person name="Albersmeier A."/>
            <person name="Kalinowski J."/>
            <person name="Ruckert C."/>
        </authorList>
    </citation>
    <scope>NUCLEOTIDE SEQUENCE</scope>
    <source>
        <strain evidence="2">CGMCC 1.15794</strain>
    </source>
</reference>
<evidence type="ECO:0000313" key="3">
    <source>
        <dbReference type="Proteomes" id="UP000657592"/>
    </source>
</evidence>
<dbReference type="Proteomes" id="UP000657592">
    <property type="component" value="Unassembled WGS sequence"/>
</dbReference>
<evidence type="ECO:0000313" key="2">
    <source>
        <dbReference type="EMBL" id="GGH38760.1"/>
    </source>
</evidence>
<reference evidence="2" key="2">
    <citation type="submission" date="2020-09" db="EMBL/GenBank/DDBJ databases">
        <authorList>
            <person name="Sun Q."/>
            <person name="Zhou Y."/>
        </authorList>
    </citation>
    <scope>NUCLEOTIDE SEQUENCE</scope>
    <source>
        <strain evidence="2">CGMCC 1.15794</strain>
    </source>
</reference>
<organism evidence="2 3">
    <name type="scientific">Microbacterium album</name>
    <dbReference type="NCBI Taxonomy" id="2053191"/>
    <lineage>
        <taxon>Bacteria</taxon>
        <taxon>Bacillati</taxon>
        <taxon>Actinomycetota</taxon>
        <taxon>Actinomycetes</taxon>
        <taxon>Micrococcales</taxon>
        <taxon>Microbacteriaceae</taxon>
        <taxon>Microbacterium</taxon>
    </lineage>
</organism>
<evidence type="ECO:0000256" key="1">
    <source>
        <dbReference type="SAM" id="SignalP"/>
    </source>
</evidence>
<comment type="caution">
    <text evidence="2">The sequence shown here is derived from an EMBL/GenBank/DDBJ whole genome shotgun (WGS) entry which is preliminary data.</text>
</comment>
<name>A0A917MKW1_9MICO</name>
<dbReference type="EMBL" id="BMJY01000003">
    <property type="protein sequence ID" value="GGH38760.1"/>
    <property type="molecule type" value="Genomic_DNA"/>
</dbReference>
<proteinExistence type="predicted"/>
<feature type="signal peptide" evidence="1">
    <location>
        <begin position="1"/>
        <end position="28"/>
    </location>
</feature>
<dbReference type="RefSeq" id="WP_188755128.1">
    <property type="nucleotide sequence ID" value="NZ_BMJY01000003.1"/>
</dbReference>
<accession>A0A917MKW1</accession>
<feature type="chain" id="PRO_5038415435" description="Camelysin metallo-endopeptidase" evidence="1">
    <location>
        <begin position="29"/>
        <end position="195"/>
    </location>
</feature>
<dbReference type="AlphaFoldDB" id="A0A917MKW1"/>
<protein>
    <recommendedName>
        <fullName evidence="4">Camelysin metallo-endopeptidase</fullName>
    </recommendedName>
</protein>